<name>A0A388L9L0_CHABU</name>
<reference evidence="2 3" key="1">
    <citation type="journal article" date="2018" name="Cell">
        <title>The Chara Genome: Secondary Complexity and Implications for Plant Terrestrialization.</title>
        <authorList>
            <person name="Nishiyama T."/>
            <person name="Sakayama H."/>
            <person name="Vries J.D."/>
            <person name="Buschmann H."/>
            <person name="Saint-Marcoux D."/>
            <person name="Ullrich K.K."/>
            <person name="Haas F.B."/>
            <person name="Vanderstraeten L."/>
            <person name="Becker D."/>
            <person name="Lang D."/>
            <person name="Vosolsobe S."/>
            <person name="Rombauts S."/>
            <person name="Wilhelmsson P.K.I."/>
            <person name="Janitza P."/>
            <person name="Kern R."/>
            <person name="Heyl A."/>
            <person name="Rumpler F."/>
            <person name="Villalobos L.I.A.C."/>
            <person name="Clay J.M."/>
            <person name="Skokan R."/>
            <person name="Toyoda A."/>
            <person name="Suzuki Y."/>
            <person name="Kagoshima H."/>
            <person name="Schijlen E."/>
            <person name="Tajeshwar N."/>
            <person name="Catarino B."/>
            <person name="Hetherington A.J."/>
            <person name="Saltykova A."/>
            <person name="Bonnot C."/>
            <person name="Breuninger H."/>
            <person name="Symeonidi A."/>
            <person name="Radhakrishnan G.V."/>
            <person name="Van Nieuwerburgh F."/>
            <person name="Deforce D."/>
            <person name="Chang C."/>
            <person name="Karol K.G."/>
            <person name="Hedrich R."/>
            <person name="Ulvskov P."/>
            <person name="Glockner G."/>
            <person name="Delwiche C.F."/>
            <person name="Petrasek J."/>
            <person name="Van de Peer Y."/>
            <person name="Friml J."/>
            <person name="Beilby M."/>
            <person name="Dolan L."/>
            <person name="Kohara Y."/>
            <person name="Sugano S."/>
            <person name="Fujiyama A."/>
            <person name="Delaux P.-M."/>
            <person name="Quint M."/>
            <person name="TheiBen G."/>
            <person name="Hagemann M."/>
            <person name="Harholt J."/>
            <person name="Dunand C."/>
            <person name="Zachgo S."/>
            <person name="Langdale J."/>
            <person name="Maumus F."/>
            <person name="Straeten D.V.D."/>
            <person name="Gould S.B."/>
            <person name="Rensing S.A."/>
        </authorList>
    </citation>
    <scope>NUCLEOTIDE SEQUENCE [LARGE SCALE GENOMIC DNA]</scope>
    <source>
        <strain evidence="2 3">S276</strain>
    </source>
</reference>
<evidence type="ECO:0000313" key="2">
    <source>
        <dbReference type="EMBL" id="GBG78976.1"/>
    </source>
</evidence>
<comment type="caution">
    <text evidence="2">The sequence shown here is derived from an EMBL/GenBank/DDBJ whole genome shotgun (WGS) entry which is preliminary data.</text>
</comment>
<gene>
    <name evidence="2" type="ORF">CBR_g28690</name>
</gene>
<accession>A0A388L9L0</accession>
<sequence>MDKGQIRKMENRRQWDLDGSIHKVTWAQDEDHRAWSERLEWLIIQAWRTDEDGDLLGFLFGSVRPSHHRPIVLELTIPLAQLADDLPLDIISQSDASPVPHVLARSQTPYLQWSACLEEPGDDRQLPSRQAYLNPGGIINPSFFRDRAAAEDEALAAEEEAEEEEEEQPGSGTETEEDNEEEAPEEGSYNEHSEGEPSEEEEPDDDEEEEESEYKGFEEEVCDEARARKKEEIAAGKRQLELASSAGQPQADDPARDPELPKPEDGATAGETSAPPARRRRSRFPSPSASNRPPIRQRTDAGHRASSPFVIPQSP</sequence>
<feature type="compositionally biased region" description="Acidic residues" evidence="1">
    <location>
        <begin position="196"/>
        <end position="212"/>
    </location>
</feature>
<keyword evidence="3" id="KW-1185">Reference proteome</keyword>
<dbReference type="Gramene" id="GBG78976">
    <property type="protein sequence ID" value="GBG78976"/>
    <property type="gene ID" value="CBR_g28690"/>
</dbReference>
<dbReference type="Proteomes" id="UP000265515">
    <property type="component" value="Unassembled WGS sequence"/>
</dbReference>
<protein>
    <submittedName>
        <fullName evidence="2">Uncharacterized protein</fullName>
    </submittedName>
</protein>
<evidence type="ECO:0000313" key="3">
    <source>
        <dbReference type="Proteomes" id="UP000265515"/>
    </source>
</evidence>
<dbReference type="AlphaFoldDB" id="A0A388L9L0"/>
<feature type="compositionally biased region" description="Low complexity" evidence="1">
    <location>
        <begin position="284"/>
        <end position="294"/>
    </location>
</feature>
<feature type="compositionally biased region" description="Acidic residues" evidence="1">
    <location>
        <begin position="151"/>
        <end position="185"/>
    </location>
</feature>
<feature type="region of interest" description="Disordered" evidence="1">
    <location>
        <begin position="150"/>
        <end position="315"/>
    </location>
</feature>
<proteinExistence type="predicted"/>
<evidence type="ECO:0000256" key="1">
    <source>
        <dbReference type="SAM" id="MobiDB-lite"/>
    </source>
</evidence>
<organism evidence="2 3">
    <name type="scientific">Chara braunii</name>
    <name type="common">Braun's stonewort</name>
    <dbReference type="NCBI Taxonomy" id="69332"/>
    <lineage>
        <taxon>Eukaryota</taxon>
        <taxon>Viridiplantae</taxon>
        <taxon>Streptophyta</taxon>
        <taxon>Charophyceae</taxon>
        <taxon>Charales</taxon>
        <taxon>Characeae</taxon>
        <taxon>Chara</taxon>
    </lineage>
</organism>
<dbReference type="EMBL" id="BFEA01000308">
    <property type="protein sequence ID" value="GBG78976.1"/>
    <property type="molecule type" value="Genomic_DNA"/>
</dbReference>
<feature type="compositionally biased region" description="Basic and acidic residues" evidence="1">
    <location>
        <begin position="213"/>
        <end position="240"/>
    </location>
</feature>
<feature type="compositionally biased region" description="Basic and acidic residues" evidence="1">
    <location>
        <begin position="253"/>
        <end position="265"/>
    </location>
</feature>